<reference evidence="1" key="1">
    <citation type="submission" date="2022-01" db="EMBL/GenBank/DDBJ databases">
        <title>Whole genome-based taxonomy of the Shewanellaceae.</title>
        <authorList>
            <person name="Martin-Rodriguez A.J."/>
        </authorList>
    </citation>
    <scope>NUCLEOTIDE SEQUENCE</scope>
    <source>
        <strain evidence="1">KCTC 23973</strain>
    </source>
</reference>
<protein>
    <submittedName>
        <fullName evidence="1">Uncharacterized protein</fullName>
    </submittedName>
</protein>
<sequence length="175" mass="20233">MHSNSESATCSEFDNSWCYHLSAPKAGRKLKLLESEELVFALPLIYRLIPLTSISARREWFVDLPSEEQRSQLYISLSESLSVLNKKRKHSPSVAAELNDTNKLLNLYFSDYGWRMVRKELSQIKKRKKKSHIEISNDLVIRLKEYMAINQIDTFDQAIDSLLSDQASYAADMLE</sequence>
<evidence type="ECO:0000313" key="1">
    <source>
        <dbReference type="EMBL" id="MCL1137273.1"/>
    </source>
</evidence>
<keyword evidence="2" id="KW-1185">Reference proteome</keyword>
<accession>A0A9X1Z996</accession>
<dbReference type="AlphaFoldDB" id="A0A9X1Z996"/>
<comment type="caution">
    <text evidence="1">The sequence shown here is derived from an EMBL/GenBank/DDBJ whole genome shotgun (WGS) entry which is preliminary data.</text>
</comment>
<organism evidence="1 2">
    <name type="scientific">Shewanella pneumatophori</name>
    <dbReference type="NCBI Taxonomy" id="314092"/>
    <lineage>
        <taxon>Bacteria</taxon>
        <taxon>Pseudomonadati</taxon>
        <taxon>Pseudomonadota</taxon>
        <taxon>Gammaproteobacteria</taxon>
        <taxon>Alteromonadales</taxon>
        <taxon>Shewanellaceae</taxon>
        <taxon>Shewanella</taxon>
    </lineage>
</organism>
<name>A0A9X1Z996_9GAMM</name>
<gene>
    <name evidence="1" type="ORF">L2740_01660</name>
</gene>
<dbReference type="EMBL" id="JAKILB010000001">
    <property type="protein sequence ID" value="MCL1137273.1"/>
    <property type="molecule type" value="Genomic_DNA"/>
</dbReference>
<evidence type="ECO:0000313" key="2">
    <source>
        <dbReference type="Proteomes" id="UP001139293"/>
    </source>
</evidence>
<proteinExistence type="predicted"/>
<dbReference type="Proteomes" id="UP001139293">
    <property type="component" value="Unassembled WGS sequence"/>
</dbReference>